<dbReference type="Gene3D" id="2.30.42.10">
    <property type="match status" value="2"/>
</dbReference>
<dbReference type="EMBL" id="SJPU01000002">
    <property type="protein sequence ID" value="TWU15194.1"/>
    <property type="molecule type" value="Genomic_DNA"/>
</dbReference>
<dbReference type="Pfam" id="PF13180">
    <property type="entry name" value="PDZ_2"/>
    <property type="match status" value="2"/>
</dbReference>
<dbReference type="Pfam" id="PF13899">
    <property type="entry name" value="Thioredoxin_7"/>
    <property type="match status" value="1"/>
</dbReference>
<feature type="signal peptide" evidence="2">
    <location>
        <begin position="1"/>
        <end position="34"/>
    </location>
</feature>
<evidence type="ECO:0000313" key="4">
    <source>
        <dbReference type="EMBL" id="TWU15194.1"/>
    </source>
</evidence>
<dbReference type="PANTHER" id="PTHR42837">
    <property type="entry name" value="REGULATOR OF SIGMA-E PROTEASE RSEP"/>
    <property type="match status" value="1"/>
</dbReference>
<evidence type="ECO:0000256" key="1">
    <source>
        <dbReference type="ARBA" id="ARBA00001947"/>
    </source>
</evidence>
<dbReference type="SUPFAM" id="SSF52833">
    <property type="entry name" value="Thioredoxin-like"/>
    <property type="match status" value="1"/>
</dbReference>
<name>A0A5C6BWN5_9BACT</name>
<dbReference type="GO" id="GO:0004222">
    <property type="term" value="F:metalloendopeptidase activity"/>
    <property type="evidence" value="ECO:0007669"/>
    <property type="project" value="InterPro"/>
</dbReference>
<comment type="caution">
    <text evidence="4">The sequence shown here is derived from an EMBL/GenBank/DDBJ whole genome shotgun (WGS) entry which is preliminary data.</text>
</comment>
<evidence type="ECO:0000259" key="3">
    <source>
        <dbReference type="SMART" id="SM00228"/>
    </source>
</evidence>
<dbReference type="Gene3D" id="3.40.30.10">
    <property type="entry name" value="Glutaredoxin"/>
    <property type="match status" value="1"/>
</dbReference>
<dbReference type="NCBIfam" id="NF041199">
    <property type="entry name" value="trx7_PDZ_seleno"/>
    <property type="match status" value="1"/>
</dbReference>
<dbReference type="GO" id="GO:0016020">
    <property type="term" value="C:membrane"/>
    <property type="evidence" value="ECO:0007669"/>
    <property type="project" value="InterPro"/>
</dbReference>
<feature type="chain" id="PRO_5022895402" evidence="2">
    <location>
        <begin position="35"/>
        <end position="459"/>
    </location>
</feature>
<dbReference type="SUPFAM" id="SSF50156">
    <property type="entry name" value="PDZ domain-like"/>
    <property type="match status" value="2"/>
</dbReference>
<comment type="cofactor">
    <cofactor evidence="1">
        <name>Zn(2+)</name>
        <dbReference type="ChEBI" id="CHEBI:29105"/>
    </cofactor>
</comment>
<dbReference type="InterPro" id="IPR004387">
    <property type="entry name" value="Pept_M50_Zn"/>
</dbReference>
<evidence type="ECO:0000313" key="5">
    <source>
        <dbReference type="Proteomes" id="UP000319908"/>
    </source>
</evidence>
<sequence length="459" mass="51400">MFRHHSSGFLCSHRIATMAILLATFLLACSTVEAQVNERTKKVLADRAKITAEGFWIYNDLPAAFEQARRNGKPILVVLRCLPCEECVKLDDEVVDHDPVIRPLLEQFVCVRVVSTNGLDLSLFQFDTDQSFAVFMLRDEHTIYGRFGTRSHRTDWLGDVSMLGFAEALRGALELHQTWPTEKSALISKIGTPPQYARPELLPSLQQRNEYSSKLNYSGDVVKSCIHCHQIGDAIRDEFRSASEPIPEKILYPYPHPKSIGLILDPTTRGTIREVLKASPAENAGLQNGDQILRMQGQLILSTADIQWVLHNASPQDTAIQVLIEREQTEQTIDLVLPEGWRQNDDISWRVSTWGLRRMASGGMRLDPLSDEDRAALQFDPGPAAMKVKSVGQYGPHAAAKKAGFQVGDIVTEIDGRTDLRSETDLLEYGVTQLKPGDKVTVTVFRDGEKRTLLLPMQK</sequence>
<accession>A0A5C6BWN5</accession>
<keyword evidence="5" id="KW-1185">Reference proteome</keyword>
<dbReference type="Proteomes" id="UP000319908">
    <property type="component" value="Unassembled WGS sequence"/>
</dbReference>
<dbReference type="InterPro" id="IPR036034">
    <property type="entry name" value="PDZ_sf"/>
</dbReference>
<dbReference type="InterPro" id="IPR001478">
    <property type="entry name" value="PDZ"/>
</dbReference>
<evidence type="ECO:0000256" key="2">
    <source>
        <dbReference type="SAM" id="SignalP"/>
    </source>
</evidence>
<reference evidence="4 5" key="1">
    <citation type="journal article" date="2020" name="Antonie Van Leeuwenhoek">
        <title>Rhodopirellula heiligendammensis sp. nov., Rhodopirellula pilleata sp. nov., and Rhodopirellula solitaria sp. nov. isolated from natural or artificial marine surfaces in Northern Germany and California, USA, and emended description of the genus Rhodopirellula.</title>
        <authorList>
            <person name="Kallscheuer N."/>
            <person name="Wiegand S."/>
            <person name="Jogler M."/>
            <person name="Boedeker C."/>
            <person name="Peeters S.H."/>
            <person name="Rast P."/>
            <person name="Heuer A."/>
            <person name="Jetten M.S.M."/>
            <person name="Rohde M."/>
            <person name="Jogler C."/>
        </authorList>
    </citation>
    <scope>NUCLEOTIDE SEQUENCE [LARGE SCALE GENOMIC DNA]</scope>
    <source>
        <strain evidence="4 5">Poly21</strain>
    </source>
</reference>
<dbReference type="PROSITE" id="PS51257">
    <property type="entry name" value="PROKAR_LIPOPROTEIN"/>
    <property type="match status" value="1"/>
</dbReference>
<organism evidence="4 5">
    <name type="scientific">Allorhodopirellula heiligendammensis</name>
    <dbReference type="NCBI Taxonomy" id="2714739"/>
    <lineage>
        <taxon>Bacteria</taxon>
        <taxon>Pseudomonadati</taxon>
        <taxon>Planctomycetota</taxon>
        <taxon>Planctomycetia</taxon>
        <taxon>Pirellulales</taxon>
        <taxon>Pirellulaceae</taxon>
        <taxon>Allorhodopirellula</taxon>
    </lineage>
</organism>
<dbReference type="InterPro" id="IPR036249">
    <property type="entry name" value="Thioredoxin-like_sf"/>
</dbReference>
<keyword evidence="2" id="KW-0732">Signal</keyword>
<dbReference type="GO" id="GO:0006508">
    <property type="term" value="P:proteolysis"/>
    <property type="evidence" value="ECO:0007669"/>
    <property type="project" value="InterPro"/>
</dbReference>
<dbReference type="PANTHER" id="PTHR42837:SF2">
    <property type="entry name" value="MEMBRANE METALLOPROTEASE ARASP2, CHLOROPLASTIC-RELATED"/>
    <property type="match status" value="1"/>
</dbReference>
<dbReference type="AlphaFoldDB" id="A0A5C6BWN5"/>
<gene>
    <name evidence="4" type="ORF">Poly21_23870</name>
</gene>
<proteinExistence type="predicted"/>
<feature type="domain" description="PDZ" evidence="3">
    <location>
        <begin position="258"/>
        <end position="328"/>
    </location>
</feature>
<dbReference type="SMART" id="SM00228">
    <property type="entry name" value="PDZ"/>
    <property type="match status" value="2"/>
</dbReference>
<feature type="domain" description="PDZ" evidence="3">
    <location>
        <begin position="360"/>
        <end position="448"/>
    </location>
</feature>
<protein>
    <submittedName>
        <fullName evidence="4">Serine endoprotease</fullName>
    </submittedName>
</protein>